<proteinExistence type="predicted"/>
<dbReference type="Proteomes" id="UP000295777">
    <property type="component" value="Unassembled WGS sequence"/>
</dbReference>
<reference evidence="1 2" key="1">
    <citation type="submission" date="2019-03" db="EMBL/GenBank/DDBJ databases">
        <title>Genomic Encyclopedia of Archaeal and Bacterial Type Strains, Phase II (KMG-II): from individual species to whole genera.</title>
        <authorList>
            <person name="Goeker M."/>
        </authorList>
    </citation>
    <scope>NUCLEOTIDE SEQUENCE [LARGE SCALE GENOMIC DNA]</scope>
    <source>
        <strain evidence="1 2">DSM 24425</strain>
    </source>
</reference>
<keyword evidence="2" id="KW-1185">Reference proteome</keyword>
<dbReference type="EMBL" id="SMFV01000001">
    <property type="protein sequence ID" value="TCK06304.1"/>
    <property type="molecule type" value="Genomic_DNA"/>
</dbReference>
<protein>
    <submittedName>
        <fullName evidence="1">Uncharacterized protein DUF4160</fullName>
    </submittedName>
</protein>
<organism evidence="1 2">
    <name type="scientific">Phorcysia thermohydrogeniphila</name>
    <dbReference type="NCBI Taxonomy" id="936138"/>
    <lineage>
        <taxon>Bacteria</taxon>
        <taxon>Pseudomonadati</taxon>
        <taxon>Aquificota</taxon>
        <taxon>Aquificia</taxon>
        <taxon>Desulfurobacteriales</taxon>
        <taxon>Desulfurobacteriaceae</taxon>
        <taxon>Phorcysia</taxon>
    </lineage>
</organism>
<accession>A0A4R1GDV8</accession>
<dbReference type="OrthoDB" id="122670at2"/>
<comment type="caution">
    <text evidence="1">The sequence shown here is derived from an EMBL/GenBank/DDBJ whole genome shotgun (WGS) entry which is preliminary data.</text>
</comment>
<dbReference type="AlphaFoldDB" id="A0A4R1GDV8"/>
<name>A0A4R1GDV8_9BACT</name>
<dbReference type="Pfam" id="PF13711">
    <property type="entry name" value="DUF4160"/>
    <property type="match status" value="1"/>
</dbReference>
<dbReference type="InterPro" id="IPR025427">
    <property type="entry name" value="DUF4160"/>
</dbReference>
<dbReference type="RefSeq" id="WP_132524724.1">
    <property type="nucleotide sequence ID" value="NZ_SMFV01000001.1"/>
</dbReference>
<sequence length="80" mass="9350">MSPTLHREKGFRFFFYSNEGIEPPHVHVVKGGCEAKIWLKPNVSVAENFGFSRKEPSTILEIVETNLEKFLEAYREWHGR</sequence>
<evidence type="ECO:0000313" key="1">
    <source>
        <dbReference type="EMBL" id="TCK06304.1"/>
    </source>
</evidence>
<evidence type="ECO:0000313" key="2">
    <source>
        <dbReference type="Proteomes" id="UP000295777"/>
    </source>
</evidence>
<gene>
    <name evidence="1" type="ORF">CLV27_0105</name>
</gene>